<sequence length="326" mass="37028">MVKRRHSDVEKIADFDIDQLHSLTQELEDQAYSSETWKTYNHSWKQFKAWCKKVDASPLPAELKTIQAFLSWLVKEEYSWPTIERTVCAISKFHDLEEETAQTRHIKVKKQLDGIRRSLKTKSKSKKNLTIIDLASICQAAPDKPIWWRNRAILTMGFAGALRRSEVANLKVQDVVFMNDGAILNLWDAKGARKGEVQRVGIPMGQNAMICPIQNLRKWLAFTKATEGPLFLPMKPPLGQEIWKNEPIYKETVSQVVKRGVELIGIDSAIYGGHSLRRGLATAASQANVPLARLKQHTRHKSVQSLLPYIEDSELFADNPANLIGF</sequence>
<keyword evidence="3" id="KW-0233">DNA recombination</keyword>
<dbReference type="RefSeq" id="WP_069190097.1">
    <property type="nucleotide sequence ID" value="NZ_FLYE01000047.1"/>
</dbReference>
<dbReference type="PROSITE" id="PS51898">
    <property type="entry name" value="TYR_RECOMBINASE"/>
    <property type="match status" value="1"/>
</dbReference>
<name>A0A1C3RLE9_9PROT</name>
<evidence type="ECO:0000256" key="3">
    <source>
        <dbReference type="ARBA" id="ARBA00023172"/>
    </source>
</evidence>
<evidence type="ECO:0000313" key="5">
    <source>
        <dbReference type="EMBL" id="SCA58104.1"/>
    </source>
</evidence>
<dbReference type="SUPFAM" id="SSF47823">
    <property type="entry name" value="lambda integrase-like, N-terminal domain"/>
    <property type="match status" value="1"/>
</dbReference>
<dbReference type="OrthoDB" id="5513193at2"/>
<dbReference type="InterPro" id="IPR002104">
    <property type="entry name" value="Integrase_catalytic"/>
</dbReference>
<dbReference type="GO" id="GO:0003677">
    <property type="term" value="F:DNA binding"/>
    <property type="evidence" value="ECO:0007669"/>
    <property type="project" value="UniProtKB-KW"/>
</dbReference>
<dbReference type="PANTHER" id="PTHR34605">
    <property type="entry name" value="PHAGE_INTEGRASE DOMAIN-CONTAINING PROTEIN"/>
    <property type="match status" value="1"/>
</dbReference>
<dbReference type="Pfam" id="PF00589">
    <property type="entry name" value="Phage_integrase"/>
    <property type="match status" value="1"/>
</dbReference>
<dbReference type="SUPFAM" id="SSF56349">
    <property type="entry name" value="DNA breaking-rejoining enzymes"/>
    <property type="match status" value="1"/>
</dbReference>
<dbReference type="GO" id="GO:0015074">
    <property type="term" value="P:DNA integration"/>
    <property type="evidence" value="ECO:0007669"/>
    <property type="project" value="UniProtKB-KW"/>
</dbReference>
<dbReference type="Gene3D" id="1.10.150.130">
    <property type="match status" value="1"/>
</dbReference>
<evidence type="ECO:0000256" key="1">
    <source>
        <dbReference type="ARBA" id="ARBA00022908"/>
    </source>
</evidence>
<evidence type="ECO:0000256" key="2">
    <source>
        <dbReference type="ARBA" id="ARBA00023125"/>
    </source>
</evidence>
<dbReference type="STRING" id="1867952.MTBPR1_80158"/>
<dbReference type="Gene3D" id="1.10.443.10">
    <property type="entry name" value="Intergrase catalytic core"/>
    <property type="match status" value="1"/>
</dbReference>
<dbReference type="InterPro" id="IPR010998">
    <property type="entry name" value="Integrase_recombinase_N"/>
</dbReference>
<dbReference type="InterPro" id="IPR013762">
    <property type="entry name" value="Integrase-like_cat_sf"/>
</dbReference>
<keyword evidence="1" id="KW-0229">DNA integration</keyword>
<keyword evidence="2" id="KW-0238">DNA-binding</keyword>
<evidence type="ECO:0000313" key="6">
    <source>
        <dbReference type="Proteomes" id="UP000231658"/>
    </source>
</evidence>
<dbReference type="AlphaFoldDB" id="A0A1C3RLE9"/>
<dbReference type="InterPro" id="IPR004107">
    <property type="entry name" value="Integrase_SAM-like_N"/>
</dbReference>
<dbReference type="Pfam" id="PF13495">
    <property type="entry name" value="Phage_int_SAM_4"/>
    <property type="match status" value="1"/>
</dbReference>
<dbReference type="EMBL" id="FLYE01000047">
    <property type="protein sequence ID" value="SCA58104.1"/>
    <property type="molecule type" value="Genomic_DNA"/>
</dbReference>
<keyword evidence="6" id="KW-1185">Reference proteome</keyword>
<dbReference type="Proteomes" id="UP000231658">
    <property type="component" value="Unassembled WGS sequence"/>
</dbReference>
<feature type="domain" description="Tyr recombinase" evidence="4">
    <location>
        <begin position="124"/>
        <end position="322"/>
    </location>
</feature>
<evidence type="ECO:0000259" key="4">
    <source>
        <dbReference type="PROSITE" id="PS51898"/>
    </source>
</evidence>
<reference evidence="5 6" key="1">
    <citation type="submission" date="2016-07" db="EMBL/GenBank/DDBJ databases">
        <authorList>
            <person name="Lefevre C.T."/>
        </authorList>
    </citation>
    <scope>NUCLEOTIDE SEQUENCE [LARGE SCALE GENOMIC DNA]</scope>
    <source>
        <strain evidence="5">PR1</strain>
    </source>
</reference>
<dbReference type="GO" id="GO:0006310">
    <property type="term" value="P:DNA recombination"/>
    <property type="evidence" value="ECO:0007669"/>
    <property type="project" value="UniProtKB-KW"/>
</dbReference>
<gene>
    <name evidence="5" type="ORF">MTBPR1_80158</name>
</gene>
<dbReference type="InterPro" id="IPR011010">
    <property type="entry name" value="DNA_brk_join_enz"/>
</dbReference>
<protein>
    <submittedName>
        <fullName evidence="5">Putative Integrase/recombinase xerD homolog</fullName>
    </submittedName>
</protein>
<accession>A0A1C3RLE9</accession>
<dbReference type="InterPro" id="IPR052925">
    <property type="entry name" value="Phage_Integrase-like_Recomb"/>
</dbReference>
<dbReference type="PANTHER" id="PTHR34605:SF3">
    <property type="entry name" value="P CELL-TYPE AGGLUTINATION PROTEIN MAP4-LIKE-RELATED"/>
    <property type="match status" value="1"/>
</dbReference>
<organism evidence="5 6">
    <name type="scientific">Candidatus Terasakiella magnetica</name>
    <dbReference type="NCBI Taxonomy" id="1867952"/>
    <lineage>
        <taxon>Bacteria</taxon>
        <taxon>Pseudomonadati</taxon>
        <taxon>Pseudomonadota</taxon>
        <taxon>Alphaproteobacteria</taxon>
        <taxon>Rhodospirillales</taxon>
        <taxon>Terasakiellaceae</taxon>
        <taxon>Terasakiella</taxon>
    </lineage>
</organism>
<proteinExistence type="predicted"/>